<dbReference type="EMBL" id="JAPDRN010000037">
    <property type="protein sequence ID" value="KAJ9634667.1"/>
    <property type="molecule type" value="Genomic_DNA"/>
</dbReference>
<proteinExistence type="inferred from homology"/>
<evidence type="ECO:0008006" key="6">
    <source>
        <dbReference type="Google" id="ProtNLM"/>
    </source>
</evidence>
<dbReference type="Gene3D" id="3.40.50.150">
    <property type="entry name" value="Vaccinia Virus protein VP39"/>
    <property type="match status" value="1"/>
</dbReference>
<evidence type="ECO:0000313" key="5">
    <source>
        <dbReference type="Proteomes" id="UP001172681"/>
    </source>
</evidence>
<dbReference type="GO" id="GO:0008168">
    <property type="term" value="F:methyltransferase activity"/>
    <property type="evidence" value="ECO:0007669"/>
    <property type="project" value="UniProtKB-KW"/>
</dbReference>
<keyword evidence="2" id="KW-0489">Methyltransferase</keyword>
<dbReference type="GO" id="GO:0032259">
    <property type="term" value="P:methylation"/>
    <property type="evidence" value="ECO:0007669"/>
    <property type="project" value="UniProtKB-KW"/>
</dbReference>
<keyword evidence="3" id="KW-0808">Transferase</keyword>
<evidence type="ECO:0000256" key="3">
    <source>
        <dbReference type="ARBA" id="ARBA00022679"/>
    </source>
</evidence>
<evidence type="ECO:0000313" key="4">
    <source>
        <dbReference type="EMBL" id="KAJ9634667.1"/>
    </source>
</evidence>
<gene>
    <name evidence="4" type="ORF">H2204_006116</name>
</gene>
<dbReference type="InterPro" id="IPR051419">
    <property type="entry name" value="Lys/N-term_MeTrsfase_sf"/>
</dbReference>
<keyword evidence="5" id="KW-1185">Reference proteome</keyword>
<protein>
    <recommendedName>
        <fullName evidence="6">Methyltransferase domain-containing protein</fullName>
    </recommendedName>
</protein>
<dbReference type="PANTHER" id="PTHR12176">
    <property type="entry name" value="SAM-DEPENDENT METHYLTRANSFERASE SUPERFAMILY PROTEIN"/>
    <property type="match status" value="1"/>
</dbReference>
<sequence length="297" mass="33168">MAPSDFSSQTYWENRFLARQTPFEWLLGVDDTTGILDPFIRDNVDPEKSAAILHIGCGTSDLSWRLRDYVSCPKQVHNVDFSVEAVNIGRRREEELLAARQGRGNSNEMPVEPGQSHMRWTAVDLLSMPRVRSLLDHDSKLYDVIVDKSTSDAVACGGYITMLSIRKGSGVGGDFGENSWPVSVHPVEVLALNLAAVTAVGCRWVSISYSGSRFWFVERNEGDPVKATAIRTTGTVPPQSDGSHYIAPYIFWRLEKKEQIELPEPGFGGSADNVHRPQVYHWLYVLVRTDVPFVSDP</sequence>
<evidence type="ECO:0000256" key="1">
    <source>
        <dbReference type="ARBA" id="ARBA00008361"/>
    </source>
</evidence>
<comment type="caution">
    <text evidence="4">The sequence shown here is derived from an EMBL/GenBank/DDBJ whole genome shotgun (WGS) entry which is preliminary data.</text>
</comment>
<name>A0AA38Y417_9EURO</name>
<reference evidence="4" key="1">
    <citation type="submission" date="2022-10" db="EMBL/GenBank/DDBJ databases">
        <title>Culturing micro-colonial fungi from biological soil crusts in the Mojave desert and describing Neophaeococcomyces mojavensis, and introducing the new genera and species Taxawa tesnikishii.</title>
        <authorList>
            <person name="Kurbessoian T."/>
            <person name="Stajich J.E."/>
        </authorList>
    </citation>
    <scope>NUCLEOTIDE SEQUENCE</scope>
    <source>
        <strain evidence="4">TK_35</strain>
    </source>
</reference>
<accession>A0AA38Y417</accession>
<dbReference type="InterPro" id="IPR029063">
    <property type="entry name" value="SAM-dependent_MTases_sf"/>
</dbReference>
<dbReference type="PANTHER" id="PTHR12176:SF84">
    <property type="entry name" value="METHYLTRANSFERASE DOMAIN-CONTAINING PROTEIN"/>
    <property type="match status" value="1"/>
</dbReference>
<evidence type="ECO:0000256" key="2">
    <source>
        <dbReference type="ARBA" id="ARBA00022603"/>
    </source>
</evidence>
<dbReference type="Proteomes" id="UP001172681">
    <property type="component" value="Unassembled WGS sequence"/>
</dbReference>
<dbReference type="AlphaFoldDB" id="A0AA38Y417"/>
<comment type="similarity">
    <text evidence="1">Belongs to the methyltransferase superfamily.</text>
</comment>
<organism evidence="4 5">
    <name type="scientific">Knufia peltigerae</name>
    <dbReference type="NCBI Taxonomy" id="1002370"/>
    <lineage>
        <taxon>Eukaryota</taxon>
        <taxon>Fungi</taxon>
        <taxon>Dikarya</taxon>
        <taxon>Ascomycota</taxon>
        <taxon>Pezizomycotina</taxon>
        <taxon>Eurotiomycetes</taxon>
        <taxon>Chaetothyriomycetidae</taxon>
        <taxon>Chaetothyriales</taxon>
        <taxon>Trichomeriaceae</taxon>
        <taxon>Knufia</taxon>
    </lineage>
</organism>
<dbReference type="SUPFAM" id="SSF53335">
    <property type="entry name" value="S-adenosyl-L-methionine-dependent methyltransferases"/>
    <property type="match status" value="1"/>
</dbReference>